<organism evidence="1 2">
    <name type="scientific">Phytophthora oleae</name>
    <dbReference type="NCBI Taxonomy" id="2107226"/>
    <lineage>
        <taxon>Eukaryota</taxon>
        <taxon>Sar</taxon>
        <taxon>Stramenopiles</taxon>
        <taxon>Oomycota</taxon>
        <taxon>Peronosporomycetes</taxon>
        <taxon>Peronosporales</taxon>
        <taxon>Peronosporaceae</taxon>
        <taxon>Phytophthora</taxon>
    </lineage>
</organism>
<keyword evidence="2" id="KW-1185">Reference proteome</keyword>
<accession>A0ABD3FHJ3</accession>
<proteinExistence type="predicted"/>
<name>A0ABD3FHJ3_9STRA</name>
<dbReference type="AlphaFoldDB" id="A0ABD3FHJ3"/>
<evidence type="ECO:0000313" key="1">
    <source>
        <dbReference type="EMBL" id="KAL3666393.1"/>
    </source>
</evidence>
<reference evidence="1 2" key="1">
    <citation type="submission" date="2024-09" db="EMBL/GenBank/DDBJ databases">
        <title>Genome sequencing and assembly of Phytophthora oleae, isolate VK10A, causative agent of rot of olive drupes.</title>
        <authorList>
            <person name="Conti Taguali S."/>
            <person name="Riolo M."/>
            <person name="La Spada F."/>
            <person name="Cacciola S.O."/>
            <person name="Dionisio G."/>
        </authorList>
    </citation>
    <scope>NUCLEOTIDE SEQUENCE [LARGE SCALE GENOMIC DNA]</scope>
    <source>
        <strain evidence="1 2">VK10A</strain>
    </source>
</reference>
<evidence type="ECO:0000313" key="2">
    <source>
        <dbReference type="Proteomes" id="UP001632037"/>
    </source>
</evidence>
<sequence>MQGGGMHGASIWSKIWGGIKSTFKFGKDSGILSPIADVAVRALATALGAPQGAIPARAAIRSMNGIGVYDSDSDTSDIGGRLTMADVEKGAKRALAYTKRNGILTDAVDAGEKFLLSNATKPEHGDLIKTLRGEVRRLYGVGIVKPKSTRFAKGSQEAKDHMANIRAMKKSGGSFRM</sequence>
<dbReference type="EMBL" id="JBIMZQ010000017">
    <property type="protein sequence ID" value="KAL3666393.1"/>
    <property type="molecule type" value="Genomic_DNA"/>
</dbReference>
<comment type="caution">
    <text evidence="1">The sequence shown here is derived from an EMBL/GenBank/DDBJ whole genome shotgun (WGS) entry which is preliminary data.</text>
</comment>
<gene>
    <name evidence="1" type="ORF">V7S43_008644</name>
</gene>
<protein>
    <submittedName>
        <fullName evidence="1">Uncharacterized protein</fullName>
    </submittedName>
</protein>
<dbReference type="Proteomes" id="UP001632037">
    <property type="component" value="Unassembled WGS sequence"/>
</dbReference>